<dbReference type="Pfam" id="PF04879">
    <property type="entry name" value="Molybdop_Fe4S4"/>
    <property type="match status" value="1"/>
</dbReference>
<dbReference type="Proteomes" id="UP000662986">
    <property type="component" value="Chromosome"/>
</dbReference>
<dbReference type="InterPro" id="IPR006656">
    <property type="entry name" value="Mopterin_OxRdtase"/>
</dbReference>
<dbReference type="InterPro" id="IPR009010">
    <property type="entry name" value="Asp_de-COase-like_dom_sf"/>
</dbReference>
<name>A0A974W3R1_9NOCA</name>
<dbReference type="EMBL" id="CP070619">
    <property type="protein sequence ID" value="QSE90778.1"/>
    <property type="molecule type" value="Genomic_DNA"/>
</dbReference>
<evidence type="ECO:0000259" key="4">
    <source>
        <dbReference type="PROSITE" id="PS51669"/>
    </source>
</evidence>
<reference evidence="5 6" key="2">
    <citation type="journal article" date="2022" name="Arch. Microbiol.">
        <title>Rhodococcus pseudokoreensis sp. nov. isolated from the rhizosphere of young M26 apple rootstocks.</title>
        <authorList>
            <person name="Kampfer P."/>
            <person name="Glaeser S.P."/>
            <person name="Blom J."/>
            <person name="Wolf J."/>
            <person name="Benning S."/>
            <person name="Schloter M."/>
            <person name="Neumann-Schaal M."/>
        </authorList>
    </citation>
    <scope>NUCLEOTIDE SEQUENCE [LARGE SCALE GENOMIC DNA]</scope>
    <source>
        <strain evidence="5 6">R79</strain>
    </source>
</reference>
<dbReference type="Pfam" id="PF00384">
    <property type="entry name" value="Molybdopterin"/>
    <property type="match status" value="1"/>
</dbReference>
<dbReference type="PROSITE" id="PS51669">
    <property type="entry name" value="4FE4S_MOW_BIS_MGD"/>
    <property type="match status" value="1"/>
</dbReference>
<protein>
    <submittedName>
        <fullName evidence="5">Molybdopterin-dependent oxidoreductase</fullName>
    </submittedName>
</protein>
<sequence>MCGLLVTIEDGAAVGSMGDRDHAATEGYCCRKGRNIHKLHTKPDRFLQSQRGNRRGGFVPIETATAIDEIGERLSEIREKHGPDSIGLFLGTQAYQATPTIPVVKAWLRAIGTRKYFRTVSIDQSAKVIATGRLGAWAAGNQRFDESDVWLFAGTNPIVSMQGGPASFPIHRGRRALREARDRGMYIIVADPRLTETAREADLHLPLRPGTDSLLAAAILHVILEERLHDGEFCRNHVTGLANLERALAHVTPGSVAADTGIAADDIVLAARRFATATRGMTTTGTGPDMSVWSNLNEHLWQLLNVICGRFPRAGEFHAEYGVLTSSQSHRAEVAPPGRPWESGYRSRLGYGLLAGDLPTASLPREITEPGPDRIRALVVVGGNPLAALPGPASVRTAFQQLDLLVALEPFPTETAELADYVLAPRMILERPDVTKMFDQWYDKPFGQYTPAVLEGPEETVEDWQYLARIAGAMGLPLTIGSFEVSNSQGAVTTEQLLDHLSRKGQADLQELRRRPHGHVFDNAARPIIAPAGDSAGRFDLLPDDVAGELRAALRRERITLSTADRRPDEALLTVRRTQGVMNSLGRDVLTMTRTPYNPCHVNPTQLEAIEATAGDLLLLETQHGRVIAVAEADDTVQPGTVSLAHCFRGPRDDADPRHSGANPGALISLHEVTETINAMPRLSGVPVRLAKYRVD</sequence>
<dbReference type="SUPFAM" id="SSF50692">
    <property type="entry name" value="ADC-like"/>
    <property type="match status" value="1"/>
</dbReference>
<dbReference type="Gene3D" id="3.40.228.10">
    <property type="entry name" value="Dimethylsulfoxide Reductase, domain 2"/>
    <property type="match status" value="1"/>
</dbReference>
<keyword evidence="3" id="KW-0411">Iron-sulfur</keyword>
<organism evidence="5 6">
    <name type="scientific">Rhodococcus pseudokoreensis</name>
    <dbReference type="NCBI Taxonomy" id="2811421"/>
    <lineage>
        <taxon>Bacteria</taxon>
        <taxon>Bacillati</taxon>
        <taxon>Actinomycetota</taxon>
        <taxon>Actinomycetes</taxon>
        <taxon>Mycobacteriales</taxon>
        <taxon>Nocardiaceae</taxon>
        <taxon>Rhodococcus</taxon>
    </lineage>
</organism>
<keyword evidence="6" id="KW-1185">Reference proteome</keyword>
<dbReference type="Gene3D" id="2.40.40.20">
    <property type="match status" value="1"/>
</dbReference>
<evidence type="ECO:0000256" key="2">
    <source>
        <dbReference type="ARBA" id="ARBA00023004"/>
    </source>
</evidence>
<reference evidence="5 6" key="1">
    <citation type="journal article" date="2021" name="Microbiol. Resour. Announc.">
        <title>Complete Genome Sequences of Two Rhodococcus sp. Strains with Large and Linear Chromosomes, Isolated from Apple Rhizosphere.</title>
        <authorList>
            <person name="Benning S."/>
            <person name="Brugnone N."/>
            <person name="Siani R."/>
            <person name="Kublik S."/>
            <person name="Schloter M."/>
            <person name="Rad V."/>
        </authorList>
    </citation>
    <scope>NUCLEOTIDE SEQUENCE [LARGE SCALE GENOMIC DNA]</scope>
    <source>
        <strain evidence="5 6">R79</strain>
    </source>
</reference>
<feature type="domain" description="4Fe-4S Mo/W bis-MGD-type" evidence="4">
    <location>
        <begin position="1"/>
        <end position="44"/>
    </location>
</feature>
<dbReference type="InterPro" id="IPR006963">
    <property type="entry name" value="Mopterin_OxRdtase_4Fe-4S_dom"/>
</dbReference>
<keyword evidence="1" id="KW-0479">Metal-binding</keyword>
<keyword evidence="2" id="KW-0408">Iron</keyword>
<evidence type="ECO:0000313" key="5">
    <source>
        <dbReference type="EMBL" id="QSE90778.1"/>
    </source>
</evidence>
<evidence type="ECO:0000313" key="6">
    <source>
        <dbReference type="Proteomes" id="UP000662986"/>
    </source>
</evidence>
<evidence type="ECO:0000256" key="3">
    <source>
        <dbReference type="ARBA" id="ARBA00023014"/>
    </source>
</evidence>
<dbReference type="Gene3D" id="3.40.50.740">
    <property type="match status" value="1"/>
</dbReference>
<dbReference type="SUPFAM" id="SSF53706">
    <property type="entry name" value="Formate dehydrogenase/DMSO reductase, domains 1-3"/>
    <property type="match status" value="1"/>
</dbReference>
<dbReference type="PANTHER" id="PTHR43742:SF6">
    <property type="entry name" value="OXIDOREDUCTASE YYAE-RELATED"/>
    <property type="match status" value="1"/>
</dbReference>
<dbReference type="PANTHER" id="PTHR43742">
    <property type="entry name" value="TRIMETHYLAMINE-N-OXIDE REDUCTASE"/>
    <property type="match status" value="1"/>
</dbReference>
<dbReference type="Gene3D" id="2.20.25.90">
    <property type="entry name" value="ADC-like domains"/>
    <property type="match status" value="1"/>
</dbReference>
<evidence type="ECO:0000256" key="1">
    <source>
        <dbReference type="ARBA" id="ARBA00022723"/>
    </source>
</evidence>
<accession>A0A974W3R1</accession>
<gene>
    <name evidence="5" type="ORF">JWS13_20185</name>
</gene>
<dbReference type="InterPro" id="IPR050612">
    <property type="entry name" value="Prok_Mopterin_Oxidored"/>
</dbReference>
<proteinExistence type="predicted"/>